<evidence type="ECO:0000313" key="2">
    <source>
        <dbReference type="Proteomes" id="UP000054770"/>
    </source>
</evidence>
<gene>
    <name evidence="1" type="ORF">AWB68_04305</name>
</gene>
<sequence length="99" mass="10193">MESANGAGTAVAPVAGSKAAIVPAPSCRNTTMGAPPLPPSHLYSSVTAPRDGFAGSVTISIMRGVRADSNGFRLYECRRSVPARSACMMIGCHSTQRTP</sequence>
<protein>
    <submittedName>
        <fullName evidence="1">Uncharacterized protein</fullName>
    </submittedName>
</protein>
<dbReference type="EMBL" id="FCON02000050">
    <property type="protein sequence ID" value="SAL72656.1"/>
    <property type="molecule type" value="Genomic_DNA"/>
</dbReference>
<keyword evidence="2" id="KW-1185">Reference proteome</keyword>
<accession>A0A158JV03</accession>
<comment type="caution">
    <text evidence="1">The sequence shown here is derived from an EMBL/GenBank/DDBJ whole genome shotgun (WGS) entry which is preliminary data.</text>
</comment>
<organism evidence="1 2">
    <name type="scientific">Caballeronia choica</name>
    <dbReference type="NCBI Taxonomy" id="326476"/>
    <lineage>
        <taxon>Bacteria</taxon>
        <taxon>Pseudomonadati</taxon>
        <taxon>Pseudomonadota</taxon>
        <taxon>Betaproteobacteria</taxon>
        <taxon>Burkholderiales</taxon>
        <taxon>Burkholderiaceae</taxon>
        <taxon>Caballeronia</taxon>
    </lineage>
</organism>
<proteinExistence type="predicted"/>
<name>A0A158JV03_9BURK</name>
<dbReference type="AlphaFoldDB" id="A0A158JV03"/>
<dbReference type="Proteomes" id="UP000054770">
    <property type="component" value="Unassembled WGS sequence"/>
</dbReference>
<evidence type="ECO:0000313" key="1">
    <source>
        <dbReference type="EMBL" id="SAL72656.1"/>
    </source>
</evidence>
<reference evidence="1" key="1">
    <citation type="submission" date="2016-01" db="EMBL/GenBank/DDBJ databases">
        <authorList>
            <person name="Peeters C."/>
        </authorList>
    </citation>
    <scope>NUCLEOTIDE SEQUENCE [LARGE SCALE GENOMIC DNA]</scope>
    <source>
        <strain evidence="1">LMG 22940</strain>
    </source>
</reference>